<organism evidence="2 3">
    <name type="scientific">Exilibacterium tricleocarpae</name>
    <dbReference type="NCBI Taxonomy" id="2591008"/>
    <lineage>
        <taxon>Bacteria</taxon>
        <taxon>Pseudomonadati</taxon>
        <taxon>Pseudomonadota</taxon>
        <taxon>Gammaproteobacteria</taxon>
        <taxon>Cellvibrionales</taxon>
        <taxon>Cellvibrionaceae</taxon>
        <taxon>Exilibacterium</taxon>
    </lineage>
</organism>
<dbReference type="PANTHER" id="PTHR46211:SF1">
    <property type="entry name" value="GLYCEROPHOSPHODIESTER PHOSPHODIESTERASE, CYTOPLASMIC"/>
    <property type="match status" value="1"/>
</dbReference>
<protein>
    <submittedName>
        <fullName evidence="2">Glycerophosphodiester phosphodiesterase</fullName>
    </submittedName>
</protein>
<dbReference type="Proteomes" id="UP000319732">
    <property type="component" value="Unassembled WGS sequence"/>
</dbReference>
<dbReference type="InterPro" id="IPR017946">
    <property type="entry name" value="PLC-like_Pdiesterase_TIM-brl"/>
</dbReference>
<keyword evidence="3" id="KW-1185">Reference proteome</keyword>
<dbReference type="PROSITE" id="PS51704">
    <property type="entry name" value="GP_PDE"/>
    <property type="match status" value="1"/>
</dbReference>
<proteinExistence type="predicted"/>
<dbReference type="Pfam" id="PF03009">
    <property type="entry name" value="GDPD"/>
    <property type="match status" value="1"/>
</dbReference>
<name>A0A545TVP8_9GAMM</name>
<reference evidence="2 3" key="1">
    <citation type="submission" date="2019-06" db="EMBL/GenBank/DDBJ databases">
        <title>Whole genome sequence for Cellvibrionaceae sp. R142.</title>
        <authorList>
            <person name="Wang G."/>
        </authorList>
    </citation>
    <scope>NUCLEOTIDE SEQUENCE [LARGE SCALE GENOMIC DNA]</scope>
    <source>
        <strain evidence="2 3">R142</strain>
    </source>
</reference>
<dbReference type="EMBL" id="VHSG01000008">
    <property type="protein sequence ID" value="TQV81300.1"/>
    <property type="molecule type" value="Genomic_DNA"/>
</dbReference>
<sequence length="266" mass="30202">MAISFGLDRAALALVDLWFALLPQPQPAAAKLRRCKLVSHRGQHDNIRVFENTLAAFDAVLARGVWGIECDVRWTRDLQPVVFHDPDGRRLFGSDQRIDGLTLAQLREAMPLIPTLADVVTRYGGRLHLMVEIKEETYPDPPHQTARLQEIFAPLVPERDYHFLSLNPALFRYLDFVSPRALLPVAELNLRRLSQEAIDSGFKGITGHFWLLSAAYLHRHRSAGQAVGTGFIRSRRALFREVNRDVDWVFTNHAVQLQAIIDRLSA</sequence>
<evidence type="ECO:0000313" key="3">
    <source>
        <dbReference type="Proteomes" id="UP000319732"/>
    </source>
</evidence>
<dbReference type="PANTHER" id="PTHR46211">
    <property type="entry name" value="GLYCEROPHOSPHORYL DIESTER PHOSPHODIESTERASE"/>
    <property type="match status" value="1"/>
</dbReference>
<comment type="caution">
    <text evidence="2">The sequence shown here is derived from an EMBL/GenBank/DDBJ whole genome shotgun (WGS) entry which is preliminary data.</text>
</comment>
<dbReference type="GO" id="GO:0008081">
    <property type="term" value="F:phosphoric diester hydrolase activity"/>
    <property type="evidence" value="ECO:0007669"/>
    <property type="project" value="InterPro"/>
</dbReference>
<dbReference type="AlphaFoldDB" id="A0A545TVP8"/>
<evidence type="ECO:0000259" key="1">
    <source>
        <dbReference type="PROSITE" id="PS51704"/>
    </source>
</evidence>
<dbReference type="Gene3D" id="3.20.20.190">
    <property type="entry name" value="Phosphatidylinositol (PI) phosphodiesterase"/>
    <property type="match status" value="1"/>
</dbReference>
<accession>A0A545TVP8</accession>
<gene>
    <name evidence="2" type="ORF">FKG94_09405</name>
</gene>
<feature type="domain" description="GP-PDE" evidence="1">
    <location>
        <begin position="35"/>
        <end position="266"/>
    </location>
</feature>
<dbReference type="OrthoDB" id="9795622at2"/>
<dbReference type="InterPro" id="IPR030395">
    <property type="entry name" value="GP_PDE_dom"/>
</dbReference>
<dbReference type="GO" id="GO:0006629">
    <property type="term" value="P:lipid metabolic process"/>
    <property type="evidence" value="ECO:0007669"/>
    <property type="project" value="InterPro"/>
</dbReference>
<dbReference type="SUPFAM" id="SSF51695">
    <property type="entry name" value="PLC-like phosphodiesterases"/>
    <property type="match status" value="1"/>
</dbReference>
<evidence type="ECO:0000313" key="2">
    <source>
        <dbReference type="EMBL" id="TQV81300.1"/>
    </source>
</evidence>
<dbReference type="RefSeq" id="WP_142903961.1">
    <property type="nucleotide sequence ID" value="NZ_ML660091.1"/>
</dbReference>